<organism evidence="7 8">
    <name type="scientific">Sphingomonas hengshuiensis</name>
    <dbReference type="NCBI Taxonomy" id="1609977"/>
    <lineage>
        <taxon>Bacteria</taxon>
        <taxon>Pseudomonadati</taxon>
        <taxon>Pseudomonadota</taxon>
        <taxon>Alphaproteobacteria</taxon>
        <taxon>Sphingomonadales</taxon>
        <taxon>Sphingomonadaceae</taxon>
        <taxon>Sphingomonas</taxon>
    </lineage>
</organism>
<keyword evidence="4 5" id="KW-0694">RNA-binding</keyword>
<dbReference type="Gene3D" id="3.40.50.150">
    <property type="entry name" value="Vaccinia Virus protein VP39"/>
    <property type="match status" value="1"/>
</dbReference>
<gene>
    <name evidence="7" type="ORF">DI632_13060</name>
</gene>
<dbReference type="SUPFAM" id="SSF53335">
    <property type="entry name" value="S-adenosyl-L-methionine-dependent methyltransferases"/>
    <property type="match status" value="1"/>
</dbReference>
<feature type="domain" description="SAM-dependent MTase RsmB/NOP-type" evidence="6">
    <location>
        <begin position="113"/>
        <end position="392"/>
    </location>
</feature>
<evidence type="ECO:0000256" key="1">
    <source>
        <dbReference type="ARBA" id="ARBA00022603"/>
    </source>
</evidence>
<evidence type="ECO:0000256" key="2">
    <source>
        <dbReference type="ARBA" id="ARBA00022679"/>
    </source>
</evidence>
<feature type="binding site" evidence="5">
    <location>
        <position position="233"/>
    </location>
    <ligand>
        <name>S-adenosyl-L-methionine</name>
        <dbReference type="ChEBI" id="CHEBI:59789"/>
    </ligand>
</feature>
<keyword evidence="2 5" id="KW-0808">Transferase</keyword>
<sequence>MNPAARTQAAIDLVDAILGAARSGGAAADQIAKRFFAARRYAGSKDRRAIRTLAYDAVRRFGPVPVTARAAIVAMADADRDLAATFDGSTYGPAPILAGEPRAEPGLAPAWLVDAFHAAGLENTELVALLGRAPLDLRVNRLRADRAEVLAELGGDPAPDLPDAIRLPADTLPDSEALRDGRAEVQDFGSQIVSLATCAEPGGFAIDLCAGGGGKTLAIAAQMAGRGRILATDTDRARLSRLAPRAARADVAIAEPRLLDPGKEAAMLEDVAGQADWVMVDAPCSGTGTWRRNPEARWRLTPDRLDRVVATQARLLDVAAGLTAPTGTITYVVCSLLDAEGREQVDAFIARSAGWRALPLALPRGRVHGPGMRLTPASDSTDGFFVARLGRE</sequence>
<comment type="caution">
    <text evidence="5">Lacks conserved residue(s) required for the propagation of feature annotation.</text>
</comment>
<evidence type="ECO:0000256" key="5">
    <source>
        <dbReference type="PROSITE-ProRule" id="PRU01023"/>
    </source>
</evidence>
<proteinExistence type="inferred from homology"/>
<accession>A0A2W4YZP0</accession>
<protein>
    <submittedName>
        <fullName evidence="7">RNA methyltransferase</fullName>
    </submittedName>
</protein>
<keyword evidence="1 5" id="KW-0489">Methyltransferase</keyword>
<evidence type="ECO:0000256" key="4">
    <source>
        <dbReference type="ARBA" id="ARBA00022884"/>
    </source>
</evidence>
<feature type="active site" description="Nucleophile" evidence="5">
    <location>
        <position position="334"/>
    </location>
</feature>
<dbReference type="GO" id="GO:0003723">
    <property type="term" value="F:RNA binding"/>
    <property type="evidence" value="ECO:0007669"/>
    <property type="project" value="UniProtKB-UniRule"/>
</dbReference>
<feature type="binding site" evidence="5">
    <location>
        <position position="281"/>
    </location>
    <ligand>
        <name>S-adenosyl-L-methionine</name>
        <dbReference type="ChEBI" id="CHEBI:59789"/>
    </ligand>
</feature>
<comment type="caution">
    <text evidence="7">The sequence shown here is derived from an EMBL/GenBank/DDBJ whole genome shotgun (WGS) entry which is preliminary data.</text>
</comment>
<dbReference type="InterPro" id="IPR049560">
    <property type="entry name" value="MeTrfase_RsmB-F_NOP2_cat"/>
</dbReference>
<evidence type="ECO:0000313" key="8">
    <source>
        <dbReference type="Proteomes" id="UP000248614"/>
    </source>
</evidence>
<feature type="binding site" evidence="5">
    <location>
        <position position="260"/>
    </location>
    <ligand>
        <name>S-adenosyl-L-methionine</name>
        <dbReference type="ChEBI" id="CHEBI:59789"/>
    </ligand>
</feature>
<evidence type="ECO:0000256" key="3">
    <source>
        <dbReference type="ARBA" id="ARBA00022691"/>
    </source>
</evidence>
<dbReference type="PRINTS" id="PR02008">
    <property type="entry name" value="RCMTFAMILY"/>
</dbReference>
<dbReference type="PANTHER" id="PTHR22807">
    <property type="entry name" value="NOP2 YEAST -RELATED NOL1/NOP2/FMU SUN DOMAIN-CONTAINING"/>
    <property type="match status" value="1"/>
</dbReference>
<evidence type="ECO:0000259" key="6">
    <source>
        <dbReference type="PROSITE" id="PS51686"/>
    </source>
</evidence>
<dbReference type="InterPro" id="IPR001678">
    <property type="entry name" value="MeTrfase_RsmB-F_NOP2_dom"/>
</dbReference>
<name>A0A2W4YZP0_9SPHN</name>
<evidence type="ECO:0000313" key="7">
    <source>
        <dbReference type="EMBL" id="PZO74667.1"/>
    </source>
</evidence>
<dbReference type="PANTHER" id="PTHR22807:SF53">
    <property type="entry name" value="RIBOSOMAL RNA SMALL SUBUNIT METHYLTRANSFERASE B-RELATED"/>
    <property type="match status" value="1"/>
</dbReference>
<dbReference type="AlphaFoldDB" id="A0A2W4YZP0"/>
<reference evidence="7 8" key="1">
    <citation type="submission" date="2017-08" db="EMBL/GenBank/DDBJ databases">
        <title>Infants hospitalized years apart are colonized by the same room-sourced microbial strains.</title>
        <authorList>
            <person name="Brooks B."/>
            <person name="Olm M.R."/>
            <person name="Firek B.A."/>
            <person name="Baker R."/>
            <person name="Thomas B.C."/>
            <person name="Morowitz M.J."/>
            <person name="Banfield J.F."/>
        </authorList>
    </citation>
    <scope>NUCLEOTIDE SEQUENCE [LARGE SCALE GENOMIC DNA]</scope>
    <source>
        <strain evidence="7">S2_018_000_R3_110</strain>
    </source>
</reference>
<comment type="similarity">
    <text evidence="5">Belongs to the class I-like SAM-binding methyltransferase superfamily. RsmB/NOP family.</text>
</comment>
<keyword evidence="3 5" id="KW-0949">S-adenosyl-L-methionine</keyword>
<dbReference type="InterPro" id="IPR023267">
    <property type="entry name" value="RCMT"/>
</dbReference>
<dbReference type="GO" id="GO:0001510">
    <property type="term" value="P:RNA methylation"/>
    <property type="evidence" value="ECO:0007669"/>
    <property type="project" value="InterPro"/>
</dbReference>
<dbReference type="InterPro" id="IPR029063">
    <property type="entry name" value="SAM-dependent_MTases_sf"/>
</dbReference>
<dbReference type="GO" id="GO:0008173">
    <property type="term" value="F:RNA methyltransferase activity"/>
    <property type="evidence" value="ECO:0007669"/>
    <property type="project" value="InterPro"/>
</dbReference>
<dbReference type="Proteomes" id="UP000248614">
    <property type="component" value="Unassembled WGS sequence"/>
</dbReference>
<dbReference type="PROSITE" id="PS51686">
    <property type="entry name" value="SAM_MT_RSMB_NOP"/>
    <property type="match status" value="1"/>
</dbReference>
<dbReference type="Pfam" id="PF01189">
    <property type="entry name" value="Methyltr_RsmB-F"/>
    <property type="match status" value="1"/>
</dbReference>
<dbReference type="EMBL" id="QFNF01000040">
    <property type="protein sequence ID" value="PZO74667.1"/>
    <property type="molecule type" value="Genomic_DNA"/>
</dbReference>